<dbReference type="CDD" id="cd01143">
    <property type="entry name" value="YvrC"/>
    <property type="match status" value="1"/>
</dbReference>
<evidence type="ECO:0000313" key="5">
    <source>
        <dbReference type="EMBL" id="NDK91413.1"/>
    </source>
</evidence>
<evidence type="ECO:0000256" key="3">
    <source>
        <dbReference type="SAM" id="Phobius"/>
    </source>
</evidence>
<dbReference type="Gene3D" id="3.40.50.1980">
    <property type="entry name" value="Nitrogenase molybdenum iron protein domain"/>
    <property type="match status" value="2"/>
</dbReference>
<dbReference type="PROSITE" id="PS50983">
    <property type="entry name" value="FE_B12_PBP"/>
    <property type="match status" value="1"/>
</dbReference>
<dbReference type="PANTHER" id="PTHR30535:SF34">
    <property type="entry name" value="MOLYBDATE-BINDING PROTEIN MOLA"/>
    <property type="match status" value="1"/>
</dbReference>
<dbReference type="Proteomes" id="UP000466307">
    <property type="component" value="Unassembled WGS sequence"/>
</dbReference>
<feature type="domain" description="Fe/B12 periplasmic-binding" evidence="4">
    <location>
        <begin position="63"/>
        <end position="313"/>
    </location>
</feature>
<dbReference type="NCBIfam" id="NF038402">
    <property type="entry name" value="TroA_like"/>
    <property type="match status" value="1"/>
</dbReference>
<dbReference type="InterPro" id="IPR054828">
    <property type="entry name" value="Vit_B12_bind_prot"/>
</dbReference>
<sequence>MIDDDRCGDGDPWRSVVLKRWVRGVPVLVALLVSLVVLVAGCGNSDSGSGTSTSSAAASDIARIVSLSPTATEMLYAVGAGDQVVAVDDQSDYPTSAPRTSLSGYTPNVEAILGYDPDLVVLSDDNNDVVAGLKRVGVQVLELPAAKTLDDTYAQIEKVGTVTGHETKAGEVVSSMRTQIEEIVRSVPEREVPLTYYHELDDTFYTVTDDTYIGQIYRMLGLTSIAKGQNGYPQLSAEYIIEQDPQVIFLADAQCCGVTPEKVAARPGWGDLRAVVDHDIYVLDADIASRWGPRIVDFMRSVAQFVAGIDTQQ</sequence>
<evidence type="ECO:0000256" key="1">
    <source>
        <dbReference type="ARBA" id="ARBA00008814"/>
    </source>
</evidence>
<dbReference type="PANTHER" id="PTHR30535">
    <property type="entry name" value="VITAMIN B12-BINDING PROTEIN"/>
    <property type="match status" value="1"/>
</dbReference>
<evidence type="ECO:0000259" key="4">
    <source>
        <dbReference type="PROSITE" id="PS50983"/>
    </source>
</evidence>
<dbReference type="InterPro" id="IPR050902">
    <property type="entry name" value="ABC_Transporter_SBP"/>
</dbReference>
<keyword evidence="6" id="KW-1185">Reference proteome</keyword>
<comment type="similarity">
    <text evidence="1">Belongs to the bacterial solute-binding protein 8 family.</text>
</comment>
<dbReference type="Pfam" id="PF01497">
    <property type="entry name" value="Peripla_BP_2"/>
    <property type="match status" value="1"/>
</dbReference>
<name>A0A7K3LT02_9ACTN</name>
<dbReference type="SUPFAM" id="SSF53807">
    <property type="entry name" value="Helical backbone' metal receptor"/>
    <property type="match status" value="1"/>
</dbReference>
<dbReference type="EMBL" id="JAADZU010000067">
    <property type="protein sequence ID" value="NDK91413.1"/>
    <property type="molecule type" value="Genomic_DNA"/>
</dbReference>
<feature type="transmembrane region" description="Helical" evidence="3">
    <location>
        <begin position="21"/>
        <end position="41"/>
    </location>
</feature>
<accession>A0A7K3LT02</accession>
<keyword evidence="2" id="KW-0732">Signal</keyword>
<keyword evidence="3" id="KW-1133">Transmembrane helix</keyword>
<organism evidence="5 6">
    <name type="scientific">Gordonia desulfuricans</name>
    <dbReference type="NCBI Taxonomy" id="89051"/>
    <lineage>
        <taxon>Bacteria</taxon>
        <taxon>Bacillati</taxon>
        <taxon>Actinomycetota</taxon>
        <taxon>Actinomycetes</taxon>
        <taxon>Mycobacteriales</taxon>
        <taxon>Gordoniaceae</taxon>
        <taxon>Gordonia</taxon>
    </lineage>
</organism>
<evidence type="ECO:0000313" key="6">
    <source>
        <dbReference type="Proteomes" id="UP000466307"/>
    </source>
</evidence>
<comment type="caution">
    <text evidence="5">The sequence shown here is derived from an EMBL/GenBank/DDBJ whole genome shotgun (WGS) entry which is preliminary data.</text>
</comment>
<dbReference type="AlphaFoldDB" id="A0A7K3LT02"/>
<proteinExistence type="inferred from homology"/>
<protein>
    <submittedName>
        <fullName evidence="5">ABC transporter substrate-binding protein</fullName>
    </submittedName>
</protein>
<keyword evidence="3" id="KW-0472">Membrane</keyword>
<evidence type="ECO:0000256" key="2">
    <source>
        <dbReference type="ARBA" id="ARBA00022729"/>
    </source>
</evidence>
<gene>
    <name evidence="5" type="ORF">GYA93_17780</name>
</gene>
<keyword evidence="3" id="KW-0812">Transmembrane</keyword>
<reference evidence="5 6" key="1">
    <citation type="submission" date="2020-01" db="EMBL/GenBank/DDBJ databases">
        <title>Investigation of new actinobacteria for the biodesulphurisation of diesel fuel.</title>
        <authorList>
            <person name="Athi Narayanan S.M."/>
        </authorList>
    </citation>
    <scope>NUCLEOTIDE SEQUENCE [LARGE SCALE GENOMIC DNA]</scope>
    <source>
        <strain evidence="5 6">213E</strain>
    </source>
</reference>
<dbReference type="InterPro" id="IPR002491">
    <property type="entry name" value="ABC_transptr_periplasmic_BD"/>
</dbReference>